<keyword evidence="2" id="KW-0808">Transferase</keyword>
<reference evidence="5" key="1">
    <citation type="journal article" date="2021" name="Nat. Commun.">
        <title>Genomic analyses provide insights into spinach domestication and the genetic basis of agronomic traits.</title>
        <authorList>
            <person name="Cai X."/>
            <person name="Sun X."/>
            <person name="Xu C."/>
            <person name="Sun H."/>
            <person name="Wang X."/>
            <person name="Ge C."/>
            <person name="Zhang Z."/>
            <person name="Wang Q."/>
            <person name="Fei Z."/>
            <person name="Jiao C."/>
            <person name="Wang Q."/>
        </authorList>
    </citation>
    <scope>NUCLEOTIDE SEQUENCE [LARGE SCALE GENOMIC DNA]</scope>
    <source>
        <strain evidence="5">cv. Varoflay</strain>
    </source>
</reference>
<gene>
    <name evidence="6" type="primary">LOC110777919</name>
</gene>
<dbReference type="GO" id="GO:0016567">
    <property type="term" value="P:protein ubiquitination"/>
    <property type="evidence" value="ECO:0007669"/>
    <property type="project" value="InterPro"/>
</dbReference>
<evidence type="ECO:0000256" key="2">
    <source>
        <dbReference type="ARBA" id="ARBA00022679"/>
    </source>
</evidence>
<name>A0A9R0HWM4_SPIOL</name>
<dbReference type="PANTHER" id="PTHR33644:SF5">
    <property type="entry name" value="U-BOX DOMAIN-CONTAINING PROTEIN 62"/>
    <property type="match status" value="1"/>
</dbReference>
<organism evidence="5 6">
    <name type="scientific">Spinacia oleracea</name>
    <name type="common">Spinach</name>
    <dbReference type="NCBI Taxonomy" id="3562"/>
    <lineage>
        <taxon>Eukaryota</taxon>
        <taxon>Viridiplantae</taxon>
        <taxon>Streptophyta</taxon>
        <taxon>Embryophyta</taxon>
        <taxon>Tracheophyta</taxon>
        <taxon>Spermatophyta</taxon>
        <taxon>Magnoliopsida</taxon>
        <taxon>eudicotyledons</taxon>
        <taxon>Gunneridae</taxon>
        <taxon>Pentapetalae</taxon>
        <taxon>Caryophyllales</taxon>
        <taxon>Chenopodiaceae</taxon>
        <taxon>Chenopodioideae</taxon>
        <taxon>Anserineae</taxon>
        <taxon>Spinacia</taxon>
    </lineage>
</organism>
<dbReference type="PROSITE" id="PS51698">
    <property type="entry name" value="U_BOX"/>
    <property type="match status" value="1"/>
</dbReference>
<dbReference type="InterPro" id="IPR013083">
    <property type="entry name" value="Znf_RING/FYVE/PHD"/>
</dbReference>
<feature type="region of interest" description="Disordered" evidence="3">
    <location>
        <begin position="69"/>
        <end position="164"/>
    </location>
</feature>
<feature type="compositionally biased region" description="Polar residues" evidence="3">
    <location>
        <begin position="93"/>
        <end position="104"/>
    </location>
</feature>
<comment type="pathway">
    <text evidence="1">Protein modification; protein ubiquitination.</text>
</comment>
<sequence>MASENMGLIPTPRRMENNLNSQLLFQNNNTPLRFGRAPGNQGSKPGYMEDKLFTMDHRERGYFSPEIRRTVGDGEGVYGEGLASPRRGGARNWNGSGAASTPSSGEEEEEEEEEDDDEDDEEGDGEVLGLVGIGGKNSHSSACGGSSSGIEDKIGGGNSKDHALFGSSTRKVMIKDGGILKPGGDANRVSTSENDQHGRVGHFQKMVTVAEHDGDMYYMQLLQGTEGSNQAQKDIAGDNGCGFNGRRDSPATSDPGESLRAIFSDPITGALMDDAMILPCGHSFGDGGIQQVIKMKACCTCSHPVTEESAAPNLSLRIAVQAFRREEDLQMYKASKRRRERFEQDKGNNYGDSSFLDSPRGRGVQFPFVVTDRVIIKGNKRTPERFVGREAIVTTQCLNGWYVVKTVDNAESVKLQYRSLEKVSDKHKPSSKPISEKVTPNWL</sequence>
<evidence type="ECO:0000256" key="1">
    <source>
        <dbReference type="ARBA" id="ARBA00004906"/>
    </source>
</evidence>
<dbReference type="InterPro" id="IPR057649">
    <property type="entry name" value="PUB62-63_C"/>
</dbReference>
<dbReference type="Proteomes" id="UP000813463">
    <property type="component" value="Chromosome 1"/>
</dbReference>
<dbReference type="KEGG" id="soe:110777919"/>
<dbReference type="OrthoDB" id="667871at2759"/>
<dbReference type="PANTHER" id="PTHR33644">
    <property type="entry name" value="U-BOX DOMAIN-CONTAINING PROTEIN 62-RELATED"/>
    <property type="match status" value="1"/>
</dbReference>
<evidence type="ECO:0000313" key="6">
    <source>
        <dbReference type="RefSeq" id="XP_021838188.1"/>
    </source>
</evidence>
<dbReference type="SUPFAM" id="SSF57850">
    <property type="entry name" value="RING/U-box"/>
    <property type="match status" value="1"/>
</dbReference>
<evidence type="ECO:0000259" key="4">
    <source>
        <dbReference type="PROSITE" id="PS51698"/>
    </source>
</evidence>
<dbReference type="Pfam" id="PF23112">
    <property type="entry name" value="PUB62-63_C"/>
    <property type="match status" value="1"/>
</dbReference>
<protein>
    <submittedName>
        <fullName evidence="6">U-box domain-containing protein 62</fullName>
    </submittedName>
</protein>
<dbReference type="Pfam" id="PF04564">
    <property type="entry name" value="U-box"/>
    <property type="match status" value="1"/>
</dbReference>
<accession>A0A9R0HWM4</accession>
<feature type="region of interest" description="Disordered" evidence="3">
    <location>
        <begin position="230"/>
        <end position="258"/>
    </location>
</feature>
<reference evidence="6" key="2">
    <citation type="submission" date="2025-08" db="UniProtKB">
        <authorList>
            <consortium name="RefSeq"/>
        </authorList>
    </citation>
    <scope>IDENTIFICATION</scope>
    <source>
        <tissue evidence="6">Leaf</tissue>
    </source>
</reference>
<dbReference type="RefSeq" id="XP_021838188.1">
    <property type="nucleotide sequence ID" value="XM_021982496.2"/>
</dbReference>
<dbReference type="GO" id="GO:0004842">
    <property type="term" value="F:ubiquitin-protein transferase activity"/>
    <property type="evidence" value="ECO:0007669"/>
    <property type="project" value="InterPro"/>
</dbReference>
<dbReference type="GeneID" id="110777919"/>
<dbReference type="Gene3D" id="3.30.40.10">
    <property type="entry name" value="Zinc/RING finger domain, C3HC4 (zinc finger)"/>
    <property type="match status" value="1"/>
</dbReference>
<dbReference type="AlphaFoldDB" id="A0A9R0HWM4"/>
<feature type="compositionally biased region" description="Basic and acidic residues" evidence="3">
    <location>
        <begin position="150"/>
        <end position="163"/>
    </location>
</feature>
<feature type="region of interest" description="Disordered" evidence="3">
    <location>
        <begin position="422"/>
        <end position="443"/>
    </location>
</feature>
<feature type="compositionally biased region" description="Acidic residues" evidence="3">
    <location>
        <begin position="105"/>
        <end position="125"/>
    </location>
</feature>
<feature type="domain" description="U-box" evidence="4">
    <location>
        <begin position="258"/>
        <end position="330"/>
    </location>
</feature>
<evidence type="ECO:0000313" key="5">
    <source>
        <dbReference type="Proteomes" id="UP000813463"/>
    </source>
</evidence>
<proteinExistence type="predicted"/>
<keyword evidence="5" id="KW-1185">Reference proteome</keyword>
<evidence type="ECO:0000256" key="3">
    <source>
        <dbReference type="SAM" id="MobiDB-lite"/>
    </source>
</evidence>
<feature type="compositionally biased region" description="Low complexity" evidence="3">
    <location>
        <begin position="138"/>
        <end position="149"/>
    </location>
</feature>
<dbReference type="InterPro" id="IPR003613">
    <property type="entry name" value="Ubox_domain"/>
</dbReference>